<feature type="short sequence motif" description="'KMSKS' region" evidence="10">
    <location>
        <begin position="286"/>
        <end position="290"/>
    </location>
</feature>
<accession>A0A2H9QSX3</accession>
<dbReference type="Proteomes" id="UP000228888">
    <property type="component" value="Unassembled WGS sequence"/>
</dbReference>
<evidence type="ECO:0000256" key="6">
    <source>
        <dbReference type="ARBA" id="ARBA00022840"/>
    </source>
</evidence>
<dbReference type="Proteomes" id="UP000231232">
    <property type="component" value="Unassembled WGS sequence"/>
</dbReference>
<dbReference type="EMBL" id="PETW01000035">
    <property type="protein sequence ID" value="PIV46332.1"/>
    <property type="molecule type" value="Genomic_DNA"/>
</dbReference>
<feature type="binding site" evidence="10">
    <location>
        <position position="289"/>
    </location>
    <ligand>
        <name>ATP</name>
        <dbReference type="ChEBI" id="CHEBI:30616"/>
    </ligand>
</feature>
<accession>A0A2H9M2Q7</accession>
<dbReference type="PROSITE" id="PS00178">
    <property type="entry name" value="AA_TRNA_LIGASE_I"/>
    <property type="match status" value="1"/>
</dbReference>
<dbReference type="GO" id="GO:0004824">
    <property type="term" value="F:lysine-tRNA ligase activity"/>
    <property type="evidence" value="ECO:0007669"/>
    <property type="project" value="UniProtKB-UniRule"/>
</dbReference>
<evidence type="ECO:0000256" key="10">
    <source>
        <dbReference type="HAMAP-Rule" id="MF_00177"/>
    </source>
</evidence>
<dbReference type="AlphaFoldDB" id="A0A2G9LIY9"/>
<evidence type="ECO:0000256" key="3">
    <source>
        <dbReference type="ARBA" id="ARBA00022490"/>
    </source>
</evidence>
<keyword evidence="8 10" id="KW-0030">Aminoacyl-tRNA synthetase</keyword>
<dbReference type="Gene3D" id="6.10.20.10">
    <property type="entry name" value="Lysine tRNA ligase, stem contact fold domain"/>
    <property type="match status" value="1"/>
</dbReference>
<dbReference type="EMBL" id="PCUF01000032">
    <property type="protein sequence ID" value="PIN66484.1"/>
    <property type="molecule type" value="Genomic_DNA"/>
</dbReference>
<keyword evidence="6 10" id="KW-0067">ATP-binding</keyword>
<evidence type="ECO:0000313" key="20">
    <source>
        <dbReference type="Proteomes" id="UP000228888"/>
    </source>
</evidence>
<keyword evidence="5 10" id="KW-0547">Nucleotide-binding</keyword>
<evidence type="ECO:0000313" key="12">
    <source>
        <dbReference type="EMBL" id="PIV13843.1"/>
    </source>
</evidence>
<dbReference type="GO" id="GO:0005524">
    <property type="term" value="F:ATP binding"/>
    <property type="evidence" value="ECO:0007669"/>
    <property type="project" value="UniProtKB-UniRule"/>
</dbReference>
<dbReference type="PANTHER" id="PTHR37940:SF1">
    <property type="entry name" value="LYSINE--TRNA LIGASE"/>
    <property type="match status" value="1"/>
</dbReference>
<dbReference type="EC" id="6.1.1.6" evidence="10"/>
<dbReference type="PANTHER" id="PTHR37940">
    <property type="entry name" value="LYSINE--TRNA LIGASE"/>
    <property type="match status" value="1"/>
</dbReference>
<evidence type="ECO:0000256" key="1">
    <source>
        <dbReference type="ARBA" id="ARBA00004496"/>
    </source>
</evidence>
<evidence type="ECO:0000313" key="21">
    <source>
        <dbReference type="Proteomes" id="UP000229789"/>
    </source>
</evidence>
<evidence type="ECO:0000256" key="8">
    <source>
        <dbReference type="ARBA" id="ARBA00023146"/>
    </source>
</evidence>
<evidence type="ECO:0000256" key="7">
    <source>
        <dbReference type="ARBA" id="ARBA00022917"/>
    </source>
</evidence>
<dbReference type="InterPro" id="IPR001412">
    <property type="entry name" value="aa-tRNA-synth_I_CS"/>
</dbReference>
<keyword evidence="7 10" id="KW-0648">Protein biosynthesis</keyword>
<evidence type="ECO:0000313" key="14">
    <source>
        <dbReference type="EMBL" id="PIV89558.1"/>
    </source>
</evidence>
<evidence type="ECO:0000256" key="9">
    <source>
        <dbReference type="ARBA" id="ARBA00048573"/>
    </source>
</evidence>
<proteinExistence type="inferred from homology"/>
<dbReference type="EMBL" id="PEUT01000018">
    <property type="protein sequence ID" value="PIV13843.1"/>
    <property type="molecule type" value="Genomic_DNA"/>
</dbReference>
<dbReference type="GO" id="GO:0000049">
    <property type="term" value="F:tRNA binding"/>
    <property type="evidence" value="ECO:0007669"/>
    <property type="project" value="InterPro"/>
</dbReference>
<dbReference type="GO" id="GO:0006430">
    <property type="term" value="P:lysyl-tRNA aminoacylation"/>
    <property type="evidence" value="ECO:0007669"/>
    <property type="project" value="UniProtKB-UniRule"/>
</dbReference>
<evidence type="ECO:0000256" key="4">
    <source>
        <dbReference type="ARBA" id="ARBA00022598"/>
    </source>
</evidence>
<accession>A0A2H9MM37</accession>
<dbReference type="Proteomes" id="UP000229789">
    <property type="component" value="Unassembled WGS sequence"/>
</dbReference>
<reference evidence="19 20" key="1">
    <citation type="submission" date="2017-09" db="EMBL/GenBank/DDBJ databases">
        <title>Depth-based differentiation of microbial function through sediment-hosted aquifers and enrichment of novel symbionts in the deep terrestrial subsurface.</title>
        <authorList>
            <person name="Probst A.J."/>
            <person name="Ladd B."/>
            <person name="Jarett J.K."/>
            <person name="Geller-Mcgrath D.E."/>
            <person name="Sieber C.M.K."/>
            <person name="Emerson J.B."/>
            <person name="Anantharaman K."/>
            <person name="Thomas B.C."/>
            <person name="Malmstrom R."/>
            <person name="Stieglmeier M."/>
            <person name="Klingl A."/>
            <person name="Woyke T."/>
            <person name="Ryan C.M."/>
            <person name="Banfield J.F."/>
        </authorList>
    </citation>
    <scope>NUCLEOTIDE SEQUENCE [LARGE SCALE GENOMIC DNA]</scope>
</reference>
<dbReference type="Proteomes" id="UP000230477">
    <property type="component" value="Unassembled WGS sequence"/>
</dbReference>
<dbReference type="InterPro" id="IPR008925">
    <property type="entry name" value="aa_tRNA-synth_I_cd-bd_sf"/>
</dbReference>
<accession>A0A2H9P8K1</accession>
<comment type="similarity">
    <text evidence="2 10">Belongs to the class-I aminoacyl-tRNA synthetase family.</text>
</comment>
<dbReference type="InterPro" id="IPR042078">
    <property type="entry name" value="Lys-tRNA-ligase_SC_fold"/>
</dbReference>
<dbReference type="SUPFAM" id="SSF48163">
    <property type="entry name" value="An anticodon-binding domain of class I aminoacyl-tRNA synthetases"/>
    <property type="match status" value="1"/>
</dbReference>
<dbReference type="EMBL" id="PFMG01000036">
    <property type="protein sequence ID" value="PIY99809.1"/>
    <property type="molecule type" value="Genomic_DNA"/>
</dbReference>
<dbReference type="EMBL" id="PFIH01000025">
    <property type="protein sequence ID" value="PIX28136.1"/>
    <property type="molecule type" value="Genomic_DNA"/>
</dbReference>
<evidence type="ECO:0000256" key="2">
    <source>
        <dbReference type="ARBA" id="ARBA00005594"/>
    </source>
</evidence>
<evidence type="ECO:0000313" key="16">
    <source>
        <dbReference type="EMBL" id="PIY99809.1"/>
    </source>
</evidence>
<keyword evidence="3 10" id="KW-0963">Cytoplasm</keyword>
<dbReference type="Pfam" id="PF01921">
    <property type="entry name" value="tRNA-synt_1f"/>
    <property type="match status" value="1"/>
</dbReference>
<comment type="caution">
    <text evidence="11">The sequence shown here is derived from an EMBL/GenBank/DDBJ whole genome shotgun (WGS) entry which is preliminary data.</text>
</comment>
<dbReference type="HAMAP" id="MF_00177">
    <property type="entry name" value="Lys_tRNA_synth_class1"/>
    <property type="match status" value="1"/>
</dbReference>
<dbReference type="InterPro" id="IPR020751">
    <property type="entry name" value="aa-tRNA-synth_I_codon-bd_sub2"/>
</dbReference>
<dbReference type="Proteomes" id="UP000230713">
    <property type="component" value="Unassembled WGS sequence"/>
</dbReference>
<comment type="catalytic activity">
    <reaction evidence="9 10">
        <text>tRNA(Lys) + L-lysine + ATP = L-lysyl-tRNA(Lys) + AMP + diphosphate</text>
        <dbReference type="Rhea" id="RHEA:20792"/>
        <dbReference type="Rhea" id="RHEA-COMP:9696"/>
        <dbReference type="Rhea" id="RHEA-COMP:9697"/>
        <dbReference type="ChEBI" id="CHEBI:30616"/>
        <dbReference type="ChEBI" id="CHEBI:32551"/>
        <dbReference type="ChEBI" id="CHEBI:33019"/>
        <dbReference type="ChEBI" id="CHEBI:78442"/>
        <dbReference type="ChEBI" id="CHEBI:78529"/>
        <dbReference type="ChEBI" id="CHEBI:456215"/>
        <dbReference type="EC" id="6.1.1.6"/>
    </reaction>
</comment>
<evidence type="ECO:0000313" key="17">
    <source>
        <dbReference type="EMBL" id="PJB03972.1"/>
    </source>
</evidence>
<dbReference type="Proteomes" id="UP000228874">
    <property type="component" value="Unassembled WGS sequence"/>
</dbReference>
<organism evidence="11 21">
    <name type="scientific">Huberarchaeum crystalense</name>
    <dbReference type="NCBI Taxonomy" id="2014257"/>
    <lineage>
        <taxon>Archaea</taxon>
        <taxon>Candidatus Huberarchaeota</taxon>
        <taxon>Candidatus Huberarchaeia</taxon>
        <taxon>Candidatus Huberarchaeales</taxon>
        <taxon>Candidatus Huberarchaeaceae</taxon>
        <taxon>Candidatus Huberarchaeum</taxon>
    </lineage>
</organism>
<dbReference type="Gene3D" id="1.10.10.770">
    <property type="match status" value="1"/>
</dbReference>
<dbReference type="InterPro" id="IPR014729">
    <property type="entry name" value="Rossmann-like_a/b/a_fold"/>
</dbReference>
<protein>
    <recommendedName>
        <fullName evidence="10">Lysine--tRNA ligase</fullName>
        <ecNumber evidence="10">6.1.1.6</ecNumber>
    </recommendedName>
    <alternativeName>
        <fullName evidence="10">Lysyl-tRNA synthetase</fullName>
        <shortName evidence="10">LysRS</shortName>
    </alternativeName>
</protein>
<evidence type="ECO:0000256" key="5">
    <source>
        <dbReference type="ARBA" id="ARBA00022741"/>
    </source>
</evidence>
<dbReference type="NCBIfam" id="TIGR00467">
    <property type="entry name" value="lysS_arch"/>
    <property type="match status" value="1"/>
</dbReference>
<comment type="caution">
    <text evidence="10">Lacks conserved residue(s) required for the propagation of feature annotation.</text>
</comment>
<dbReference type="EMBL" id="PFFF01000046">
    <property type="protein sequence ID" value="PIV89558.1"/>
    <property type="molecule type" value="Genomic_DNA"/>
</dbReference>
<dbReference type="Proteomes" id="UP000228989">
    <property type="component" value="Unassembled WGS sequence"/>
</dbReference>
<sequence>MANSLEEPLFWADNLARRIINKRPNKLFYTIEAGITPSGNMHIGTLREVMICSFVERALLDLGKSVRFLFIWDDYDRLRKLPSDLLNREEMQKYLYFPVSKVFDLWGCHSSWAEHFEKPFEDQLKIIGISPKYIYQSVEYTKGTYAEECLRVLGNKQTITEILNKIKTNKTAAEDFLPIQIYCEKCSKDTTQIIENQGINYKYSCSSCGFEGAVNILKDFHYKLGWRVDWPMRWKFYDVDFESSGSDHSVAGGSFDTGKEIINQVWAREPPLHQHYGFIIGREGGKLSKSVGGNISPGDLFEVFSPSIVRFLFARARPETEYSIVIDDESYLKTFADFFKHEDIYFNSNNIRQGISEKNIKQFCRIYEMSVVGTPSVIKPVQPDIRNLVFLMNFFQTPQKALAYLKKNHKIKLSVNDEELYLQYMTCCQNWLKKYAPSKYKYKLRQGVDQEIKKQILPFEIEIIKQIIKLLNQPKVSDELIKTKLEQITTADALDKKAFYAKIYQILFRKDEGPNFAGFCQYIGKTKIVKILKEYIKKESETDNKIIEEHKDNIKKEKAKRRINKPEKEKSA</sequence>
<dbReference type="SUPFAM" id="SSF52374">
    <property type="entry name" value="Nucleotidylyl transferase"/>
    <property type="match status" value="1"/>
</dbReference>
<dbReference type="EMBL" id="PFUW01000023">
    <property type="protein sequence ID" value="PJB03972.1"/>
    <property type="molecule type" value="Genomic_DNA"/>
</dbReference>
<evidence type="ECO:0000313" key="13">
    <source>
        <dbReference type="EMBL" id="PIV46332.1"/>
    </source>
</evidence>
<dbReference type="Gene3D" id="1.10.10.350">
    <property type="match status" value="1"/>
</dbReference>
<dbReference type="InterPro" id="IPR002904">
    <property type="entry name" value="Lys-tRNA-ligase"/>
</dbReference>
<dbReference type="GO" id="GO:0005737">
    <property type="term" value="C:cytoplasm"/>
    <property type="evidence" value="ECO:0007669"/>
    <property type="project" value="UniProtKB-SubCell"/>
</dbReference>
<keyword evidence="4 10" id="KW-0436">Ligase</keyword>
<reference evidence="11 21" key="2">
    <citation type="submission" date="2017-09" db="EMBL/GenBank/DDBJ databases">
        <title>Depth-based differentiation of microbial function through sediment-hosted aquifers and enrichment of novel symbionts in the deep terrestrial subsurface.</title>
        <authorList>
            <person name="Probst A.J."/>
            <person name="Ladd B."/>
            <person name="Jarett J.K."/>
            <person name="Geller-Mcgrath D.E."/>
            <person name="Sieber C.M."/>
            <person name="Emerson J.B."/>
            <person name="Anantharaman K."/>
            <person name="Thomas B.C."/>
            <person name="Malmstrom R."/>
            <person name="Stieglmeier M."/>
            <person name="Klingl A."/>
            <person name="Woyke T."/>
            <person name="Ryan C.M."/>
            <person name="Banfield J.F."/>
        </authorList>
    </citation>
    <scope>NUCLEOTIDE SEQUENCE [LARGE SCALE GENOMIC DNA]</scope>
    <source>
        <strain evidence="13">CG02_land_8_20_14_3_00_31_209</strain>
        <strain evidence="12">CG03_land_8_20_14_0_80_31_114</strain>
        <strain evidence="14">CG17_big_fil_post_rev_8_21_14_2_50_31_73</strain>
        <strain evidence="11">CG18_big_fil_WC_8_21_14_2_50_31_19</strain>
        <strain evidence="16">CG_4_10_14_0_8_um_filter_31_133</strain>
        <strain evidence="15">CG_4_8_14_3_um_filter</strain>
        <strain evidence="18">CG_4_9_14_0_8_um_filter_31_21</strain>
        <strain evidence="17">CG_4_9_14_3_um_filter_31_125</strain>
    </source>
</reference>
<accession>A0A2H9M745</accession>
<name>A0A2G9LIY9_HUBC1</name>
<dbReference type="Proteomes" id="UP000231449">
    <property type="component" value="Unassembled WGS sequence"/>
</dbReference>
<dbReference type="EMBL" id="PFSX01000024">
    <property type="protein sequence ID" value="PJC01548.1"/>
    <property type="molecule type" value="Genomic_DNA"/>
</dbReference>
<comment type="subcellular location">
    <subcellularLocation>
        <location evidence="1 10">Cytoplasm</location>
    </subcellularLocation>
</comment>
<evidence type="ECO:0000313" key="18">
    <source>
        <dbReference type="EMBL" id="PJC01548.1"/>
    </source>
</evidence>
<evidence type="ECO:0000313" key="15">
    <source>
        <dbReference type="EMBL" id="PIX28136.1"/>
    </source>
</evidence>
<evidence type="ECO:0000313" key="19">
    <source>
        <dbReference type="Proteomes" id="UP000228874"/>
    </source>
</evidence>
<accession>A0A2H9N2L4</accession>
<evidence type="ECO:0000313" key="11">
    <source>
        <dbReference type="EMBL" id="PIN66484.1"/>
    </source>
</evidence>
<accession>A0A2H9RD95</accession>
<gene>
    <name evidence="10 11" type="primary">lysS</name>
    <name evidence="18" type="ORF">CO072_00870</name>
    <name evidence="17" type="ORF">CO124_01530</name>
    <name evidence="13" type="ORF">COS22_01990</name>
    <name evidence="12" type="ORF">COS45_00715</name>
    <name evidence="14" type="ORF">COW47_02385</name>
    <name evidence="11" type="ORF">COW69_02045</name>
    <name evidence="16" type="ORF">COY63_01535</name>
    <name evidence="15" type="ORF">COZ66_01120</name>
</gene>
<accession>A0A2G9LIY9</accession>
<dbReference type="Gene3D" id="3.40.50.620">
    <property type="entry name" value="HUPs"/>
    <property type="match status" value="2"/>
</dbReference>